<evidence type="ECO:0000256" key="7">
    <source>
        <dbReference type="SAM" id="MobiDB-lite"/>
    </source>
</evidence>
<dbReference type="InterPro" id="IPR014721">
    <property type="entry name" value="Ribsml_uS5_D2-typ_fold_subgr"/>
</dbReference>
<dbReference type="Proteomes" id="UP000663088">
    <property type="component" value="Chromosome"/>
</dbReference>
<dbReference type="GO" id="GO:0005840">
    <property type="term" value="C:ribosome"/>
    <property type="evidence" value="ECO:0007669"/>
    <property type="project" value="UniProtKB-KW"/>
</dbReference>
<name>A0ABX7PT85_9BACT</name>
<accession>A0ABX7PT85</accession>
<keyword evidence="3 5" id="KW-0687">Ribonucleoprotein</keyword>
<evidence type="ECO:0000256" key="3">
    <source>
        <dbReference type="ARBA" id="ARBA00023274"/>
    </source>
</evidence>
<reference evidence="8 9" key="1">
    <citation type="submission" date="2020-12" db="EMBL/GenBank/DDBJ databases">
        <authorList>
            <person name="Awala S.I."/>
            <person name="Gwak J.-H."/>
            <person name="Kim S.-J."/>
            <person name="Rhee S.-K."/>
        </authorList>
    </citation>
    <scope>NUCLEOTIDE SEQUENCE [LARGE SCALE GENOMIC DNA]</scope>
    <source>
        <strain evidence="8 9">IT5</strain>
    </source>
</reference>
<keyword evidence="9" id="KW-1185">Reference proteome</keyword>
<protein>
    <recommendedName>
        <fullName evidence="4 5">Small ribosomal subunit protein uS9</fullName>
    </recommendedName>
</protein>
<evidence type="ECO:0000256" key="1">
    <source>
        <dbReference type="ARBA" id="ARBA00005251"/>
    </source>
</evidence>
<gene>
    <name evidence="5 8" type="primary">rpsI</name>
    <name evidence="8" type="ORF">EM20IM_05050</name>
</gene>
<dbReference type="PROSITE" id="PS00360">
    <property type="entry name" value="RIBOSOMAL_S9"/>
    <property type="match status" value="1"/>
</dbReference>
<comment type="similarity">
    <text evidence="1 5 6">Belongs to the universal ribosomal protein uS9 family.</text>
</comment>
<sequence>MTMTVIPQNSPIQATGRRKTATATVILKPGKGEVSINGRDLEFYFPTFVHRYEVLKPLEVIEGTKKFDIIAKARGGGLMGQAQALKLAVSRALIKYDPSYRSLLKKEGLLTRDPRMKERKKTGQPGARKRFQFSKR</sequence>
<dbReference type="InterPro" id="IPR020568">
    <property type="entry name" value="Ribosomal_Su5_D2-typ_SF"/>
</dbReference>
<dbReference type="InterPro" id="IPR023035">
    <property type="entry name" value="Ribosomal_uS9_bac/plastid"/>
</dbReference>
<organism evidence="8 9">
    <name type="scientific">Candidatus Methylacidiphilum infernorum</name>
    <dbReference type="NCBI Taxonomy" id="511746"/>
    <lineage>
        <taxon>Bacteria</taxon>
        <taxon>Pseudomonadati</taxon>
        <taxon>Verrucomicrobiota</taxon>
        <taxon>Methylacidiphilae</taxon>
        <taxon>Methylacidiphilales</taxon>
        <taxon>Methylacidiphilaceae</taxon>
        <taxon>Methylacidiphilum (ex Ratnadevi et al. 2023)</taxon>
    </lineage>
</organism>
<evidence type="ECO:0000313" key="8">
    <source>
        <dbReference type="EMBL" id="QSR85898.1"/>
    </source>
</evidence>
<dbReference type="EMBL" id="CP065956">
    <property type="protein sequence ID" value="QSR85898.1"/>
    <property type="molecule type" value="Genomic_DNA"/>
</dbReference>
<dbReference type="Gene3D" id="3.30.230.10">
    <property type="match status" value="1"/>
</dbReference>
<dbReference type="Pfam" id="PF00380">
    <property type="entry name" value="Ribosomal_S9"/>
    <property type="match status" value="1"/>
</dbReference>
<keyword evidence="2 5" id="KW-0689">Ribosomal protein</keyword>
<dbReference type="PANTHER" id="PTHR21569">
    <property type="entry name" value="RIBOSOMAL PROTEIN S9"/>
    <property type="match status" value="1"/>
</dbReference>
<proteinExistence type="inferred from homology"/>
<feature type="region of interest" description="Disordered" evidence="7">
    <location>
        <begin position="111"/>
        <end position="136"/>
    </location>
</feature>
<dbReference type="SUPFAM" id="SSF54211">
    <property type="entry name" value="Ribosomal protein S5 domain 2-like"/>
    <property type="match status" value="1"/>
</dbReference>
<dbReference type="HAMAP" id="MF_00532_B">
    <property type="entry name" value="Ribosomal_uS9_B"/>
    <property type="match status" value="1"/>
</dbReference>
<dbReference type="InterPro" id="IPR000754">
    <property type="entry name" value="Ribosomal_uS9"/>
</dbReference>
<dbReference type="PANTHER" id="PTHR21569:SF1">
    <property type="entry name" value="SMALL RIBOSOMAL SUBUNIT PROTEIN US9M"/>
    <property type="match status" value="1"/>
</dbReference>
<dbReference type="NCBIfam" id="NF001099">
    <property type="entry name" value="PRK00132.1"/>
    <property type="match status" value="1"/>
</dbReference>
<evidence type="ECO:0000256" key="2">
    <source>
        <dbReference type="ARBA" id="ARBA00022980"/>
    </source>
</evidence>
<dbReference type="InterPro" id="IPR020574">
    <property type="entry name" value="Ribosomal_uS9_CS"/>
</dbReference>
<evidence type="ECO:0000313" key="9">
    <source>
        <dbReference type="Proteomes" id="UP000663088"/>
    </source>
</evidence>
<feature type="compositionally biased region" description="Basic residues" evidence="7">
    <location>
        <begin position="117"/>
        <end position="136"/>
    </location>
</feature>
<evidence type="ECO:0000256" key="4">
    <source>
        <dbReference type="ARBA" id="ARBA00035259"/>
    </source>
</evidence>
<dbReference type="RefSeq" id="WP_206843359.1">
    <property type="nucleotide sequence ID" value="NZ_CP065956.1"/>
</dbReference>
<evidence type="ECO:0000256" key="5">
    <source>
        <dbReference type="HAMAP-Rule" id="MF_00532"/>
    </source>
</evidence>
<evidence type="ECO:0000256" key="6">
    <source>
        <dbReference type="RuleBase" id="RU003815"/>
    </source>
</evidence>